<feature type="domain" description="F5/8 type C" evidence="1">
    <location>
        <begin position="858"/>
        <end position="980"/>
    </location>
</feature>
<dbReference type="EMBL" id="JASKHM010000005">
    <property type="protein sequence ID" value="MEQ4482829.1"/>
    <property type="molecule type" value="Genomic_DNA"/>
</dbReference>
<evidence type="ECO:0000259" key="1">
    <source>
        <dbReference type="PROSITE" id="PS50022"/>
    </source>
</evidence>
<name>A0ABV1KS25_9BACL</name>
<dbReference type="PANTHER" id="PTHR24543">
    <property type="entry name" value="MULTICOPPER OXIDASE-RELATED"/>
    <property type="match status" value="1"/>
</dbReference>
<dbReference type="InterPro" id="IPR008979">
    <property type="entry name" value="Galactose-bd-like_sf"/>
</dbReference>
<sequence>MEWVTKDKLPVYLKALLFTALLYFGLSWLTAESASAAGTTYYINNVSGSNADNGMSELTAWADFTNVNNLTLQPGDRVLLVRGGVWNQELRISGAGTSADWIEIGAYGTGDRPRIAGNANTTDRAVRLNNTDYVRISQLEISHVPVGIVAYYTSNGHRGLRIEDCYFHDIYGFKGSQPIQDHTDIPGLYHSASIFISGDVPVTTNEYAIQDITIENCEFDKAGNAVDVAGFNYDPQGQQGFLSTELGTHAARNIVLKNLDVRNALAFFNLGNVEDVKIVSSGFDFSGYDLTNGCGGFFWSVKNVEMTNNTVTNQNYKISGGAFFVDNSGIDFEAYNDSIKVRGSYIADHNGPGIEVLAIATTPGNHQTNHVISGNVFANNGKADNTRYVSGVWLDNHYQVDLTGAIDDNLFAEPTGLIASSGAGDDDFTYSGNLFYADRSDIYHAANDFGIVQGHRDWKYEYLDSGTYYSLNYDSANKRWGNLEGNVSRFDMNTNSDSDIWLSRTWEAPESAVISVRGRALKNDISGGDGVRVRITKNGSVIWPVSGPSQAIAYNDNSGIDTFLDSISVNEGDLIRFEVNNGGNGDKTGDRISWTPAIGMNGAAAASPYHTTIEVSDADGISGLGTNAIDDNETTAWQASDTSYPQWLKYDLGAVYPLNSVSIRFIADTTWEYKIEGSADNATWTTLSDHTGVGVGGSKALDTVSGSYRYVRVTITGATVGPAGITELRINKNIGYATLLSAGKPVIATTSSGASYDGSKAVDGNDATYWCASSGSLPQSLTVDLGDLNYVSNAAIRFITSDVWSYRIEGSIDNSEWVTMIDRTADAVQTGVALERTYGTYRYVRLTVTGSGGNWAAVNEFKIFGSPEARALISQGKPATVSSYSGSNTASQALDGDEDTYWVASNGTKPQWLTVDLGSQMELTGIRTAFYVPDTWQFKVEASTDNANWMLLTNSWDGGVYWANPNFEDAVHGKYRYVRLTVRKGDTHWAAVKEFKVFGIPQELSAGKGAAASSSSSAAFAADKATDGNADTYWCATDGTFPQWLTVDLGTSQALSKATTQFFVNDTWKYKIEGSNDNSSWTLLADRSAVGVAAGQVADNLSGSYRYVRITVVSGAANWAAIREFNLY</sequence>
<gene>
    <name evidence="2" type="ORF">QJS35_10515</name>
</gene>
<dbReference type="PROSITE" id="PS50022">
    <property type="entry name" value="FA58C_3"/>
    <property type="match status" value="4"/>
</dbReference>
<dbReference type="SMART" id="SM00231">
    <property type="entry name" value="FA58C"/>
    <property type="match status" value="3"/>
</dbReference>
<dbReference type="Pfam" id="PF00754">
    <property type="entry name" value="F5_F8_type_C"/>
    <property type="match status" value="4"/>
</dbReference>
<feature type="domain" description="F5/8 type C" evidence="1">
    <location>
        <begin position="992"/>
        <end position="1128"/>
    </location>
</feature>
<dbReference type="InterPro" id="IPR011050">
    <property type="entry name" value="Pectin_lyase_fold/virulence"/>
</dbReference>
<feature type="domain" description="F5/8 type C" evidence="1">
    <location>
        <begin position="593"/>
        <end position="733"/>
    </location>
</feature>
<dbReference type="InterPro" id="IPR000421">
    <property type="entry name" value="FA58C"/>
</dbReference>
<proteinExistence type="predicted"/>
<dbReference type="SUPFAM" id="SSF49785">
    <property type="entry name" value="Galactose-binding domain-like"/>
    <property type="match status" value="4"/>
</dbReference>
<organism evidence="2 3">
    <name type="scientific">Cohnella silvisoli</name>
    <dbReference type="NCBI Taxonomy" id="2873699"/>
    <lineage>
        <taxon>Bacteria</taxon>
        <taxon>Bacillati</taxon>
        <taxon>Bacillota</taxon>
        <taxon>Bacilli</taxon>
        <taxon>Bacillales</taxon>
        <taxon>Paenibacillaceae</taxon>
        <taxon>Cohnella</taxon>
    </lineage>
</organism>
<dbReference type="SMART" id="SM00710">
    <property type="entry name" value="PbH1"/>
    <property type="match status" value="7"/>
</dbReference>
<protein>
    <submittedName>
        <fullName evidence="2">Discoidin domain-containing protein</fullName>
    </submittedName>
</protein>
<dbReference type="SUPFAM" id="SSF51126">
    <property type="entry name" value="Pectin lyase-like"/>
    <property type="match status" value="1"/>
</dbReference>
<accession>A0ABV1KS25</accession>
<dbReference type="RefSeq" id="WP_232185535.1">
    <property type="nucleotide sequence ID" value="NZ_JAIOAP010000005.1"/>
</dbReference>
<feature type="domain" description="F5/8 type C" evidence="1">
    <location>
        <begin position="734"/>
        <end position="831"/>
    </location>
</feature>
<dbReference type="InterPro" id="IPR006626">
    <property type="entry name" value="PbH1"/>
</dbReference>
<evidence type="ECO:0000313" key="3">
    <source>
        <dbReference type="Proteomes" id="UP001493487"/>
    </source>
</evidence>
<keyword evidence="3" id="KW-1185">Reference proteome</keyword>
<evidence type="ECO:0000313" key="2">
    <source>
        <dbReference type="EMBL" id="MEQ4482829.1"/>
    </source>
</evidence>
<comment type="caution">
    <text evidence="2">The sequence shown here is derived from an EMBL/GenBank/DDBJ whole genome shotgun (WGS) entry which is preliminary data.</text>
</comment>
<reference evidence="2 3" key="1">
    <citation type="journal article" date="2023" name="Genome Announc.">
        <title>Pan-Genome Analyses of the Genus Cohnella and Proposal of the Novel Species Cohnella silvisoli sp. nov., Isolated from Forest Soil.</title>
        <authorList>
            <person name="Wang C."/>
            <person name="Mao L."/>
            <person name="Bao G."/>
            <person name="Zhu H."/>
        </authorList>
    </citation>
    <scope>NUCLEOTIDE SEQUENCE [LARGE SCALE GENOMIC DNA]</scope>
    <source>
        <strain evidence="2 3">NL03-T5-1</strain>
    </source>
</reference>
<dbReference type="Proteomes" id="UP001493487">
    <property type="component" value="Unassembled WGS sequence"/>
</dbReference>
<dbReference type="Gene3D" id="2.60.120.260">
    <property type="entry name" value="Galactose-binding domain-like"/>
    <property type="match status" value="4"/>
</dbReference>